<reference evidence="2 3" key="1">
    <citation type="submission" date="2016-04" db="EMBL/GenBank/DDBJ databases">
        <title>A degradative enzymes factory behind the ericoid mycorrhizal symbiosis.</title>
        <authorList>
            <consortium name="DOE Joint Genome Institute"/>
            <person name="Martino E."/>
            <person name="Morin E."/>
            <person name="Grelet G."/>
            <person name="Kuo A."/>
            <person name="Kohler A."/>
            <person name="Daghino S."/>
            <person name="Barry K."/>
            <person name="Choi C."/>
            <person name="Cichocki N."/>
            <person name="Clum A."/>
            <person name="Copeland A."/>
            <person name="Hainaut M."/>
            <person name="Haridas S."/>
            <person name="Labutti K."/>
            <person name="Lindquist E."/>
            <person name="Lipzen A."/>
            <person name="Khouja H.-R."/>
            <person name="Murat C."/>
            <person name="Ohm R."/>
            <person name="Olson A."/>
            <person name="Spatafora J."/>
            <person name="Veneault-Fourrey C."/>
            <person name="Henrissat B."/>
            <person name="Grigoriev I."/>
            <person name="Martin F."/>
            <person name="Perotto S."/>
        </authorList>
    </citation>
    <scope>NUCLEOTIDE SEQUENCE [LARGE SCALE GENOMIC DNA]</scope>
    <source>
        <strain evidence="2 3">E</strain>
    </source>
</reference>
<accession>A0A2J6TRR3</accession>
<gene>
    <name evidence="2" type="ORF">K444DRAFT_185037</name>
</gene>
<dbReference type="RefSeq" id="XP_024742596.1">
    <property type="nucleotide sequence ID" value="XM_024870867.1"/>
</dbReference>
<name>A0A2J6TRR3_9HELO</name>
<evidence type="ECO:0000313" key="2">
    <source>
        <dbReference type="EMBL" id="PMD65692.1"/>
    </source>
</evidence>
<dbReference type="Proteomes" id="UP000235371">
    <property type="component" value="Unassembled WGS sequence"/>
</dbReference>
<organism evidence="2 3">
    <name type="scientific">Hyaloscypha bicolor E</name>
    <dbReference type="NCBI Taxonomy" id="1095630"/>
    <lineage>
        <taxon>Eukaryota</taxon>
        <taxon>Fungi</taxon>
        <taxon>Dikarya</taxon>
        <taxon>Ascomycota</taxon>
        <taxon>Pezizomycotina</taxon>
        <taxon>Leotiomycetes</taxon>
        <taxon>Helotiales</taxon>
        <taxon>Hyaloscyphaceae</taxon>
        <taxon>Hyaloscypha</taxon>
        <taxon>Hyaloscypha bicolor</taxon>
    </lineage>
</organism>
<dbReference type="GeneID" id="36578949"/>
<feature type="compositionally biased region" description="Acidic residues" evidence="1">
    <location>
        <begin position="142"/>
        <end position="157"/>
    </location>
</feature>
<feature type="region of interest" description="Disordered" evidence="1">
    <location>
        <begin position="118"/>
        <end position="178"/>
    </location>
</feature>
<dbReference type="InParanoid" id="A0A2J6TRR3"/>
<evidence type="ECO:0000313" key="3">
    <source>
        <dbReference type="Proteomes" id="UP000235371"/>
    </source>
</evidence>
<sequence>MTGGIVIWVSSGVLRAVVIFHERRRGNQSLSPRLHRFSNPLRRPSARSFCADIPDLHSQYATTINRPYSNLHSFQSAWSHIKGEMFTLIGRHSALVGPALPPAAPGPVVVNQQQHLPLRQPAQPGPRTPLPSSRPNSAVIPVEEEEEEEEEEEDEGRDNEMQGMEMGGEEDDGGEGADLRLLQFFGFRALGNVFPGGN</sequence>
<dbReference type="OrthoDB" id="10479919at2759"/>
<protein>
    <submittedName>
        <fullName evidence="2">Uncharacterized protein</fullName>
    </submittedName>
</protein>
<proteinExistence type="predicted"/>
<dbReference type="EMBL" id="KZ613746">
    <property type="protein sequence ID" value="PMD65692.1"/>
    <property type="molecule type" value="Genomic_DNA"/>
</dbReference>
<evidence type="ECO:0000256" key="1">
    <source>
        <dbReference type="SAM" id="MobiDB-lite"/>
    </source>
</evidence>
<keyword evidence="3" id="KW-1185">Reference proteome</keyword>
<dbReference type="AlphaFoldDB" id="A0A2J6TRR3"/>